<feature type="region of interest" description="Disordered" evidence="22">
    <location>
        <begin position="1593"/>
        <end position="1619"/>
    </location>
</feature>
<dbReference type="InterPro" id="IPR035816">
    <property type="entry name" value="SH3RF1/SH3RF3_SH3_4"/>
</dbReference>
<feature type="region of interest" description="Disordered" evidence="22">
    <location>
        <begin position="1513"/>
        <end position="1577"/>
    </location>
</feature>
<dbReference type="CDD" id="cd11785">
    <property type="entry name" value="SH3_SH3RF_C"/>
    <property type="match status" value="1"/>
</dbReference>
<dbReference type="Pfam" id="PF13445">
    <property type="entry name" value="zf-RING_UBOX"/>
    <property type="match status" value="1"/>
</dbReference>
<dbReference type="Pfam" id="PF00018">
    <property type="entry name" value="SH3_1"/>
    <property type="match status" value="2"/>
</dbReference>
<dbReference type="Gene3D" id="3.30.40.10">
    <property type="entry name" value="Zinc/RING finger domain, C3HC4 (zinc finger)"/>
    <property type="match status" value="1"/>
</dbReference>
<dbReference type="CDD" id="cd11926">
    <property type="entry name" value="SH3_SH3RF1_3"/>
    <property type="match status" value="1"/>
</dbReference>
<evidence type="ECO:0000256" key="15">
    <source>
        <dbReference type="ARBA" id="ARBA00022840"/>
    </source>
</evidence>
<dbReference type="PROSITE" id="PS50011">
    <property type="entry name" value="PROTEIN_KINASE_DOM"/>
    <property type="match status" value="1"/>
</dbReference>
<dbReference type="GO" id="GO:0061630">
    <property type="term" value="F:ubiquitin protein ligase activity"/>
    <property type="evidence" value="ECO:0007669"/>
    <property type="project" value="UniProtKB-EC"/>
</dbReference>
<evidence type="ECO:0000259" key="24">
    <source>
        <dbReference type="PROSITE" id="PS50011"/>
    </source>
</evidence>
<evidence type="ECO:0000256" key="21">
    <source>
        <dbReference type="PROSITE-ProRule" id="PRU10141"/>
    </source>
</evidence>
<evidence type="ECO:0000256" key="11">
    <source>
        <dbReference type="ARBA" id="ARBA00022771"/>
    </source>
</evidence>
<feature type="region of interest" description="Disordered" evidence="22">
    <location>
        <begin position="294"/>
        <end position="386"/>
    </location>
</feature>
<dbReference type="GO" id="GO:0030027">
    <property type="term" value="C:lamellipodium"/>
    <property type="evidence" value="ECO:0007669"/>
    <property type="project" value="UniProtKB-SubCell"/>
</dbReference>
<dbReference type="InterPro" id="IPR001841">
    <property type="entry name" value="Znf_RING"/>
</dbReference>
<feature type="domain" description="RING-type" evidence="25">
    <location>
        <begin position="1261"/>
        <end position="1302"/>
    </location>
</feature>
<proteinExistence type="inferred from homology"/>
<dbReference type="GO" id="GO:0004674">
    <property type="term" value="F:protein serine/threonine kinase activity"/>
    <property type="evidence" value="ECO:0007669"/>
    <property type="project" value="UniProtKB-KW"/>
</dbReference>
<comment type="similarity">
    <text evidence="3">Belongs to the SH3RF family.</text>
</comment>
<feature type="compositionally biased region" description="Pro residues" evidence="22">
    <location>
        <begin position="1605"/>
        <end position="1614"/>
    </location>
</feature>
<dbReference type="EMBL" id="CM014085">
    <property type="protein sequence ID" value="TKS74880.1"/>
    <property type="molecule type" value="Genomic_DNA"/>
</dbReference>
<keyword evidence="16" id="KW-0832">Ubl conjugation</keyword>
<dbReference type="PRINTS" id="PR00452">
    <property type="entry name" value="SH3DOMAIN"/>
</dbReference>
<dbReference type="SUPFAM" id="SSF57850">
    <property type="entry name" value="RING/U-box"/>
    <property type="match status" value="1"/>
</dbReference>
<dbReference type="PROSITE" id="PS50089">
    <property type="entry name" value="ZF_RING_2"/>
    <property type="match status" value="1"/>
</dbReference>
<keyword evidence="7" id="KW-0808">Transferase</keyword>
<dbReference type="CDD" id="cd11927">
    <property type="entry name" value="SH3_SH3RF1_1"/>
    <property type="match status" value="1"/>
</dbReference>
<keyword evidence="27" id="KW-1185">Reference proteome</keyword>
<dbReference type="Gene3D" id="3.30.200.20">
    <property type="entry name" value="Phosphorylase Kinase, domain 1"/>
    <property type="match status" value="1"/>
</dbReference>
<feature type="region of interest" description="Disordered" evidence="22">
    <location>
        <begin position="590"/>
        <end position="643"/>
    </location>
</feature>
<keyword evidence="10 21" id="KW-0547">Nucleotide-binding</keyword>
<evidence type="ECO:0000256" key="16">
    <source>
        <dbReference type="ARBA" id="ARBA00022843"/>
    </source>
</evidence>
<dbReference type="Pfam" id="PF00069">
    <property type="entry name" value="Pkinase"/>
    <property type="match status" value="1"/>
</dbReference>
<evidence type="ECO:0000256" key="12">
    <source>
        <dbReference type="ARBA" id="ARBA00022777"/>
    </source>
</evidence>
<dbReference type="STRING" id="240159.A0A4U5UKU5"/>
<feature type="compositionally biased region" description="Basic and acidic residues" evidence="22">
    <location>
        <begin position="514"/>
        <end position="528"/>
    </location>
</feature>
<dbReference type="SMART" id="SM00184">
    <property type="entry name" value="RING"/>
    <property type="match status" value="1"/>
</dbReference>
<evidence type="ECO:0000256" key="22">
    <source>
        <dbReference type="SAM" id="MobiDB-lite"/>
    </source>
</evidence>
<dbReference type="PANTHER" id="PTHR44899">
    <property type="entry name" value="CAMK FAMILY PROTEIN KINASE"/>
    <property type="match status" value="1"/>
</dbReference>
<dbReference type="InterPro" id="IPR011009">
    <property type="entry name" value="Kinase-like_dom_sf"/>
</dbReference>
<dbReference type="FunFam" id="2.30.30.40:FF:000001">
    <property type="entry name" value="Sorbin and SH3 domain-containing protein 1 isoform 2"/>
    <property type="match status" value="1"/>
</dbReference>
<dbReference type="GO" id="GO:0016567">
    <property type="term" value="P:protein ubiquitination"/>
    <property type="evidence" value="ECO:0007669"/>
    <property type="project" value="UniProtKB-UniPathway"/>
</dbReference>
<dbReference type="SMART" id="SM00326">
    <property type="entry name" value="SH3"/>
    <property type="match status" value="4"/>
</dbReference>
<dbReference type="FunFam" id="3.30.40.10:FF:000077">
    <property type="entry name" value="E3 ubiquitin-protein ligase SH3RF1 isoform X1"/>
    <property type="match status" value="1"/>
</dbReference>
<dbReference type="GO" id="GO:0005794">
    <property type="term" value="C:Golgi apparatus"/>
    <property type="evidence" value="ECO:0007669"/>
    <property type="project" value="UniProtKB-SubCell"/>
</dbReference>
<feature type="compositionally biased region" description="Pro residues" evidence="22">
    <location>
        <begin position="607"/>
        <end position="617"/>
    </location>
</feature>
<evidence type="ECO:0000256" key="19">
    <source>
        <dbReference type="PROSITE-ProRule" id="PRU00175"/>
    </source>
</evidence>
<dbReference type="GO" id="GO:0048471">
    <property type="term" value="C:perinuclear region of cytoplasm"/>
    <property type="evidence" value="ECO:0007669"/>
    <property type="project" value="UniProtKB-SubCell"/>
</dbReference>
<keyword evidence="14" id="KW-0862">Zinc</keyword>
<dbReference type="InterPro" id="IPR017441">
    <property type="entry name" value="Protein_kinase_ATP_BS"/>
</dbReference>
<dbReference type="CDD" id="cd11930">
    <property type="entry name" value="SH3_SH3RF1_2"/>
    <property type="match status" value="1"/>
</dbReference>
<keyword evidence="11 19" id="KW-0863">Zinc-finger</keyword>
<evidence type="ECO:0000256" key="2">
    <source>
        <dbReference type="ARBA" id="ARBA00004906"/>
    </source>
</evidence>
<evidence type="ECO:0000256" key="17">
    <source>
        <dbReference type="ARBA" id="ARBA00047899"/>
    </source>
</evidence>
<evidence type="ECO:0000259" key="25">
    <source>
        <dbReference type="PROSITE" id="PS50089"/>
    </source>
</evidence>
<evidence type="ECO:0000256" key="13">
    <source>
        <dbReference type="ARBA" id="ARBA00022786"/>
    </source>
</evidence>
<feature type="region of interest" description="Disordered" evidence="22">
    <location>
        <begin position="466"/>
        <end position="486"/>
    </location>
</feature>
<keyword evidence="9" id="KW-0677">Repeat</keyword>
<evidence type="ECO:0000313" key="27">
    <source>
        <dbReference type="Proteomes" id="UP000298787"/>
    </source>
</evidence>
<name>A0A4U5UKU5_COLLU</name>
<feature type="region of interest" description="Disordered" evidence="22">
    <location>
        <begin position="514"/>
        <end position="554"/>
    </location>
</feature>
<dbReference type="FunFam" id="2.30.30.40:FF:000118">
    <property type="entry name" value="Putative E3 ubiquitin-protein ligase SH3RF1"/>
    <property type="match status" value="1"/>
</dbReference>
<dbReference type="SUPFAM" id="SSF56112">
    <property type="entry name" value="Protein kinase-like (PK-like)"/>
    <property type="match status" value="1"/>
</dbReference>
<dbReference type="Gene3D" id="2.30.30.40">
    <property type="entry name" value="SH3 Domains"/>
    <property type="match status" value="4"/>
</dbReference>
<comment type="catalytic activity">
    <reaction evidence="18">
        <text>L-seryl-[protein] + ATP = O-phospho-L-seryl-[protein] + ADP + H(+)</text>
        <dbReference type="Rhea" id="RHEA:17989"/>
        <dbReference type="Rhea" id="RHEA-COMP:9863"/>
        <dbReference type="Rhea" id="RHEA-COMP:11604"/>
        <dbReference type="ChEBI" id="CHEBI:15378"/>
        <dbReference type="ChEBI" id="CHEBI:29999"/>
        <dbReference type="ChEBI" id="CHEBI:30616"/>
        <dbReference type="ChEBI" id="CHEBI:83421"/>
        <dbReference type="ChEBI" id="CHEBI:456216"/>
        <dbReference type="EC" id="2.7.11.1"/>
    </reaction>
</comment>
<feature type="compositionally biased region" description="Acidic residues" evidence="22">
    <location>
        <begin position="1072"/>
        <end position="1112"/>
    </location>
</feature>
<keyword evidence="8" id="KW-0479">Metal-binding</keyword>
<evidence type="ECO:0000256" key="5">
    <source>
        <dbReference type="ARBA" id="ARBA00022443"/>
    </source>
</evidence>
<evidence type="ECO:0000256" key="20">
    <source>
        <dbReference type="PROSITE-ProRule" id="PRU00192"/>
    </source>
</evidence>
<feature type="compositionally biased region" description="Basic and acidic residues" evidence="22">
    <location>
        <begin position="624"/>
        <end position="640"/>
    </location>
</feature>
<feature type="domain" description="SH3" evidence="23">
    <location>
        <begin position="1441"/>
        <end position="1504"/>
    </location>
</feature>
<evidence type="ECO:0000256" key="9">
    <source>
        <dbReference type="ARBA" id="ARBA00022737"/>
    </source>
</evidence>
<dbReference type="Pfam" id="PF14604">
    <property type="entry name" value="SH3_9"/>
    <property type="match status" value="2"/>
</dbReference>
<keyword evidence="6" id="KW-0723">Serine/threonine-protein kinase</keyword>
<evidence type="ECO:0000256" key="14">
    <source>
        <dbReference type="ARBA" id="ARBA00022833"/>
    </source>
</evidence>
<dbReference type="InterPro" id="IPR027370">
    <property type="entry name" value="Znf-RING_euk"/>
</dbReference>
<evidence type="ECO:0000256" key="6">
    <source>
        <dbReference type="ARBA" id="ARBA00022527"/>
    </source>
</evidence>
<dbReference type="PROSITE" id="PS00107">
    <property type="entry name" value="PROTEIN_KINASE_ATP"/>
    <property type="match status" value="1"/>
</dbReference>
<dbReference type="GO" id="GO:0005524">
    <property type="term" value="F:ATP binding"/>
    <property type="evidence" value="ECO:0007669"/>
    <property type="project" value="UniProtKB-UniRule"/>
</dbReference>
<feature type="region of interest" description="Disordered" evidence="22">
    <location>
        <begin position="1064"/>
        <end position="1114"/>
    </location>
</feature>
<dbReference type="InterPro" id="IPR035795">
    <property type="entry name" value="SH3RF1_SH3_2"/>
</dbReference>
<feature type="domain" description="Protein kinase" evidence="24">
    <location>
        <begin position="4"/>
        <end position="298"/>
    </location>
</feature>
<accession>A0A4U5UKU5</accession>
<dbReference type="PROSITE" id="PS50002">
    <property type="entry name" value="SH3"/>
    <property type="match status" value="4"/>
</dbReference>
<evidence type="ECO:0000313" key="26">
    <source>
        <dbReference type="EMBL" id="TKS74880.1"/>
    </source>
</evidence>
<sequence length="2075" mass="225444">MDKYEKVEKIGEGSFGKAVLVKSKQDGHQYVIKEIGISGMSSKERQESRKEVAVLANMSHPNIVQYKESFEEGGCLYIVMDYCEGGDLFKKINSQKGVLFSEEQFEAGNMKNLVLKIIRGSYPPVSIHYSQELRSLLAHLFKRNPRERPSVSSILDKSFLACRIERFLTPQIIAQEFHHTFLHKQPKVGVVQGPPAKRSAPGFIPLAPAQKITKPASKYGVPLTVRKVSDAAKKPAERKPAVKHKPDGIRKKRMELIEKERKQREQFLLKADQMKRYEKEKINRINQAREQGWKHVLSSSGGSSPERKCYVGGGKRGVPSSVQGPTPAPAPGRSPYEHYHAALDQMSKPQPKAISREGSSAGPGGPIRGVPAAAGPVLPNGPAGLPDAIKRELQRLQHVSKQAHYSRQCGQMTPGRAYQVEEFLQRKREAMLNKVRAEGQLEYLSRLRQIRLQNFNERQQIKARLRGEKYDSDGSDSQESSEEAELRRKKIEALKAQANARAAVLKEQLEKKRKEAYEREKRAWEDHPTPSQPDPAAKAPSLPAPKPSTPAISMTAALKNVGAITPLKESLPEPETATVIQSEKKQILRRLNQNLKAQSPVEETEESPPPPAGPSPAPQQDQSNAEKRPSSNGDRKKWDAAELPVLPVVQQTLEESGAISTATCVSPEVRPPSGGDRKKWEAGVPLVLPVAQQTLEQTCITTIEKTAGEVIRMGVLHEEAPRKVWGPDSEVLRVLQEAELQPLTQQLENVTIYKPNWTAAAESVMTPKEVLPSKPTPSAAVQSPEVQKEKVHTTQASHQEMSVAAAVERVTLPPNLTEAQDPADVESVVLEETPKQALRPPAAVQQAWEHEAQQPMPPEGITRPALTKEVEKSAEKPAEAFGLAQSEEPLFIKLCSPAHRRTAALAILSAQSSLDESSSSLASRSRSVSPLRSKHHDALLIGLSTGMFDSNNPKMLRTCSLPDLSRLFSAQQDSAATTANAAPDNNLEIEDLDEAAKVDDQSEAEDAYEDEDLQDIRASMERLLQEEGDLIRSPAEVGAGDFNGNPSEGEDQELFNSIASEMDHENNRMAVDDDEDDDDDEEEDEEEEEEEEDEEDDDEECSNGSPGDEEAGELLSNGVGEENLTNTCQLNEEWQSDGSVEDQGVEAVQHDSIFSRLEELRFNLEQQMGFEKFIEAYNKIKAIHEDEDENIDLGSSFVLSILGTEHQHLYPNILHLVMADGAYQEDDSVHARLTRLDAAFPGASEIPYSPLMQYAMATAECPVCLERLDASAKVLPCQHTFCRRCLQGILGSRGELRCPECRTLVECAVDELPSNILLVRLLDGIKQRPRRAGPGAGVCTNGTSGAVARAHSSGTRDQGTPGAQPQRAQTKSTLVRGVPQLPCAKALYNYDGKEPGDLKFSKGDIIILRRQVDENWYHGEMGGVHGFFPTNFVQVIKPLPQPPPQCKALYDFELKDKEADKDCLPFSKDDILTVIRRVDENWAEGMLGDKIGIFPISYVEFNSAARQLIELDKPSESNGDSGEGASSGPQSNGAQRAGEKKNSKKRHSFTSLTMSHKPMLAPPPQRHSMEISGPVLISSSNPTAAARIGEISGGLSCSAPSQDALPPPPPPPPQSSVDGAAYSLAAGQRPSPSISDQSGRQRPTVYVAMFPYTPRKEDELELRKGEMFLVLERCQDGWFKGTSMHTGKIGVFPGNYMSPVSRTASGSTQPKVPMSLCTQAGRGITIVSPSSAPLGAIVPGPDFNKPLVVCSSAVPTNSQPAAVVTAAQTATGQQPKVPLHVSSQMTVNQARNAVRTAACQSQDRPTAAVTPIQSATPVTYLPHLSVCPQPSSSPAQGCTRAMGCAAASLTPPNVSAASLEGDALRPVPILAVPVGSVNSSALNPASNSAALACRLDKDVKREKKSLLKLLSSNKKKSRPSPPSSPTLEAEQAAAGEALHGAVGPDTSPPSGSVNCLEPEPAAAAAVASSSSSSSSSSAPESSHRKSSPLDGCAPIAPPPRQPCSSLLSQQHDARPIICERYRVVVSYPPQSEAELELKEGDIVFVHRKREDGWFKGTLQRNGRTGLFPGSFVDSI</sequence>
<dbReference type="FunFam" id="3.30.200.20:FF:000097">
    <property type="entry name" value="Probable serine/threonine-protein kinase nek1"/>
    <property type="match status" value="1"/>
</dbReference>
<feature type="region of interest" description="Disordered" evidence="22">
    <location>
        <begin position="1908"/>
        <end position="2008"/>
    </location>
</feature>
<dbReference type="FunFam" id="2.30.30.40:FF:000063">
    <property type="entry name" value="Putative E3 ubiquitin-protein ligase SH3RF1"/>
    <property type="match status" value="1"/>
</dbReference>
<feature type="region of interest" description="Disordered" evidence="22">
    <location>
        <begin position="1333"/>
        <end position="1372"/>
    </location>
</feature>
<reference evidence="26 27" key="1">
    <citation type="submission" date="2019-01" db="EMBL/GenBank/DDBJ databases">
        <title>Genome Assembly of Collichthys lucidus.</title>
        <authorList>
            <person name="Cai M."/>
            <person name="Xiao S."/>
        </authorList>
    </citation>
    <scope>NUCLEOTIDE SEQUENCE [LARGE SCALE GENOMIC DNA]</scope>
    <source>
        <strain evidence="26">JT15FE1705JMU</strain>
        <tissue evidence="26">Muscle</tissue>
    </source>
</reference>
<dbReference type="SUPFAM" id="SSF50044">
    <property type="entry name" value="SH3-domain"/>
    <property type="match status" value="4"/>
</dbReference>
<protein>
    <submittedName>
        <fullName evidence="26">E3 ubiquitin-protein ligase SH3RF1</fullName>
    </submittedName>
</protein>
<feature type="region of interest" description="Disordered" evidence="22">
    <location>
        <begin position="1031"/>
        <end position="1051"/>
    </location>
</feature>
<dbReference type="PROSITE" id="PS00518">
    <property type="entry name" value="ZF_RING_1"/>
    <property type="match status" value="1"/>
</dbReference>
<dbReference type="Gene3D" id="1.10.510.10">
    <property type="entry name" value="Transferase(Phosphotransferase) domain 1"/>
    <property type="match status" value="1"/>
</dbReference>
<evidence type="ECO:0000256" key="10">
    <source>
        <dbReference type="ARBA" id="ARBA00022741"/>
    </source>
</evidence>
<evidence type="ECO:0000259" key="23">
    <source>
        <dbReference type="PROSITE" id="PS50002"/>
    </source>
</evidence>
<feature type="domain" description="SH3" evidence="23">
    <location>
        <begin position="2016"/>
        <end position="2075"/>
    </location>
</feature>
<dbReference type="InterPro" id="IPR017907">
    <property type="entry name" value="Znf_RING_CS"/>
</dbReference>
<feature type="binding site" evidence="21">
    <location>
        <position position="33"/>
    </location>
    <ligand>
        <name>ATP</name>
        <dbReference type="ChEBI" id="CHEBI:30616"/>
    </ligand>
</feature>
<comment type="similarity">
    <text evidence="4">Belongs to the protein kinase superfamily. NEK Ser/Thr protein kinase family. NIMA subfamily.</text>
</comment>
<evidence type="ECO:0000256" key="3">
    <source>
        <dbReference type="ARBA" id="ARBA00008649"/>
    </source>
</evidence>
<dbReference type="GO" id="GO:0008270">
    <property type="term" value="F:zinc ion binding"/>
    <property type="evidence" value="ECO:0007669"/>
    <property type="project" value="UniProtKB-KW"/>
</dbReference>
<keyword evidence="15 21" id="KW-0067">ATP-binding</keyword>
<dbReference type="Proteomes" id="UP000298787">
    <property type="component" value="Chromosome 8"/>
</dbReference>
<feature type="compositionally biased region" description="Low complexity" evidence="22">
    <location>
        <begin position="1928"/>
        <end position="1943"/>
    </location>
</feature>
<feature type="compositionally biased region" description="Low complexity" evidence="22">
    <location>
        <begin position="1957"/>
        <end position="1980"/>
    </location>
</feature>
<dbReference type="PANTHER" id="PTHR44899:SF4">
    <property type="entry name" value="SERINE_THREONINE-PROTEIN KINASE NEK1"/>
    <property type="match status" value="1"/>
</dbReference>
<keyword evidence="5 20" id="KW-0728">SH3 domain</keyword>
<feature type="compositionally biased region" description="Polar residues" evidence="22">
    <location>
        <begin position="1352"/>
        <end position="1372"/>
    </location>
</feature>
<evidence type="ECO:0000256" key="18">
    <source>
        <dbReference type="ARBA" id="ARBA00048679"/>
    </source>
</evidence>
<dbReference type="InterPro" id="IPR001452">
    <property type="entry name" value="SH3_domain"/>
</dbReference>
<feature type="domain" description="SH3" evidence="23">
    <location>
        <begin position="1379"/>
        <end position="1438"/>
    </location>
</feature>
<dbReference type="InterPro" id="IPR013083">
    <property type="entry name" value="Znf_RING/FYVE/PHD"/>
</dbReference>
<keyword evidence="12" id="KW-0418">Kinase</keyword>
<dbReference type="UniPathway" id="UPA00143"/>
<comment type="catalytic activity">
    <reaction evidence="17">
        <text>L-threonyl-[protein] + ATP = O-phospho-L-threonyl-[protein] + ADP + H(+)</text>
        <dbReference type="Rhea" id="RHEA:46608"/>
        <dbReference type="Rhea" id="RHEA-COMP:11060"/>
        <dbReference type="Rhea" id="RHEA-COMP:11605"/>
        <dbReference type="ChEBI" id="CHEBI:15378"/>
        <dbReference type="ChEBI" id="CHEBI:30013"/>
        <dbReference type="ChEBI" id="CHEBI:30616"/>
        <dbReference type="ChEBI" id="CHEBI:61977"/>
        <dbReference type="ChEBI" id="CHEBI:456216"/>
        <dbReference type="EC" id="2.7.11.1"/>
    </reaction>
</comment>
<evidence type="ECO:0000256" key="4">
    <source>
        <dbReference type="ARBA" id="ARBA00010886"/>
    </source>
</evidence>
<feature type="compositionally biased region" description="Acidic residues" evidence="22">
    <location>
        <begin position="473"/>
        <end position="483"/>
    </location>
</feature>
<organism evidence="26 27">
    <name type="scientific">Collichthys lucidus</name>
    <name type="common">Big head croaker</name>
    <name type="synonym">Sciaena lucida</name>
    <dbReference type="NCBI Taxonomy" id="240159"/>
    <lineage>
        <taxon>Eukaryota</taxon>
        <taxon>Metazoa</taxon>
        <taxon>Chordata</taxon>
        <taxon>Craniata</taxon>
        <taxon>Vertebrata</taxon>
        <taxon>Euteleostomi</taxon>
        <taxon>Actinopterygii</taxon>
        <taxon>Neopterygii</taxon>
        <taxon>Teleostei</taxon>
        <taxon>Neoteleostei</taxon>
        <taxon>Acanthomorphata</taxon>
        <taxon>Eupercaria</taxon>
        <taxon>Sciaenidae</taxon>
        <taxon>Collichthys</taxon>
    </lineage>
</organism>
<evidence type="ECO:0000256" key="7">
    <source>
        <dbReference type="ARBA" id="ARBA00022679"/>
    </source>
</evidence>
<dbReference type="FunFam" id="2.30.30.40:FF:000091">
    <property type="entry name" value="Putative E3 ubiquitin-protein ligase SH3RF1"/>
    <property type="match status" value="1"/>
</dbReference>
<dbReference type="InterPro" id="IPR000719">
    <property type="entry name" value="Prot_kinase_dom"/>
</dbReference>
<evidence type="ECO:0000256" key="8">
    <source>
        <dbReference type="ARBA" id="ARBA00022723"/>
    </source>
</evidence>
<comment type="catalytic activity">
    <reaction evidence="1">
        <text>S-ubiquitinyl-[E2 ubiquitin-conjugating enzyme]-L-cysteine + [acceptor protein]-L-lysine = [E2 ubiquitin-conjugating enzyme]-L-cysteine + N(6)-ubiquitinyl-[acceptor protein]-L-lysine.</text>
        <dbReference type="EC" id="2.3.2.27"/>
    </reaction>
</comment>
<comment type="pathway">
    <text evidence="2">Protein modification; protein ubiquitination.</text>
</comment>
<feature type="region of interest" description="Disordered" evidence="22">
    <location>
        <begin position="565"/>
        <end position="584"/>
    </location>
</feature>
<keyword evidence="13" id="KW-0833">Ubl conjugation pathway</keyword>
<evidence type="ECO:0000256" key="1">
    <source>
        <dbReference type="ARBA" id="ARBA00000900"/>
    </source>
</evidence>
<gene>
    <name evidence="26" type="ORF">D9C73_008963</name>
</gene>
<feature type="domain" description="SH3" evidence="23">
    <location>
        <begin position="1641"/>
        <end position="1702"/>
    </location>
</feature>
<dbReference type="InterPro" id="IPR051131">
    <property type="entry name" value="NEK_Ser/Thr_kinase_NIMA"/>
</dbReference>
<dbReference type="InterPro" id="IPR036028">
    <property type="entry name" value="SH3-like_dom_sf"/>
</dbReference>